<evidence type="ECO:0000256" key="1">
    <source>
        <dbReference type="ARBA" id="ARBA00022741"/>
    </source>
</evidence>
<accession>E3CUB9</accession>
<dbReference type="PANTHER" id="PTHR43038:SF3">
    <property type="entry name" value="ABC TRANSPORTER G FAMILY MEMBER 20 ISOFORM X1"/>
    <property type="match status" value="1"/>
</dbReference>
<evidence type="ECO:0000259" key="3">
    <source>
        <dbReference type="PROSITE" id="PS50893"/>
    </source>
</evidence>
<dbReference type="OrthoDB" id="9804819at2"/>
<keyword evidence="1" id="KW-0547">Nucleotide-binding</keyword>
<keyword evidence="2" id="KW-0067">ATP-binding</keyword>
<organism evidence="4 5">
    <name type="scientific">Aminomonas paucivorans DSM 12260</name>
    <dbReference type="NCBI Taxonomy" id="584708"/>
    <lineage>
        <taxon>Bacteria</taxon>
        <taxon>Thermotogati</taxon>
        <taxon>Synergistota</taxon>
        <taxon>Synergistia</taxon>
        <taxon>Synergistales</taxon>
        <taxon>Synergistaceae</taxon>
        <taxon>Aminomonas</taxon>
    </lineage>
</organism>
<dbReference type="InterPro" id="IPR017871">
    <property type="entry name" value="ABC_transporter-like_CS"/>
</dbReference>
<dbReference type="PaxDb" id="584708-Apau_0649"/>
<evidence type="ECO:0000313" key="5">
    <source>
        <dbReference type="Proteomes" id="UP000005096"/>
    </source>
</evidence>
<dbReference type="CDD" id="cd03230">
    <property type="entry name" value="ABC_DR_subfamily_A"/>
    <property type="match status" value="1"/>
</dbReference>
<gene>
    <name evidence="4" type="ORF">Apau_0649</name>
</gene>
<dbReference type="Pfam" id="PF00005">
    <property type="entry name" value="ABC_tran"/>
    <property type="match status" value="1"/>
</dbReference>
<dbReference type="SMART" id="SM00382">
    <property type="entry name" value="AAA"/>
    <property type="match status" value="1"/>
</dbReference>
<dbReference type="SUPFAM" id="SSF52540">
    <property type="entry name" value="P-loop containing nucleoside triphosphate hydrolases"/>
    <property type="match status" value="1"/>
</dbReference>
<dbReference type="InterPro" id="IPR003593">
    <property type="entry name" value="AAA+_ATPase"/>
</dbReference>
<dbReference type="PROSITE" id="PS50893">
    <property type="entry name" value="ABC_TRANSPORTER_2"/>
    <property type="match status" value="1"/>
</dbReference>
<dbReference type="GO" id="GO:0005524">
    <property type="term" value="F:ATP binding"/>
    <property type="evidence" value="ECO:0007669"/>
    <property type="project" value="UniProtKB-KW"/>
</dbReference>
<feature type="domain" description="ABC transporter" evidence="3">
    <location>
        <begin position="4"/>
        <end position="233"/>
    </location>
</feature>
<dbReference type="Gene3D" id="3.40.50.300">
    <property type="entry name" value="P-loop containing nucleotide triphosphate hydrolases"/>
    <property type="match status" value="1"/>
</dbReference>
<dbReference type="STRING" id="584708.Apau_0649"/>
<dbReference type="Proteomes" id="UP000005096">
    <property type="component" value="Chromosome"/>
</dbReference>
<dbReference type="InterPro" id="IPR003439">
    <property type="entry name" value="ABC_transporter-like_ATP-bd"/>
</dbReference>
<evidence type="ECO:0000313" key="4">
    <source>
        <dbReference type="EMBL" id="EFQ23078.1"/>
    </source>
</evidence>
<dbReference type="PROSITE" id="PS00211">
    <property type="entry name" value="ABC_TRANSPORTER_1"/>
    <property type="match status" value="1"/>
</dbReference>
<protein>
    <submittedName>
        <fullName evidence="4">ABC transporter related protein</fullName>
    </submittedName>
</protein>
<dbReference type="AlphaFoldDB" id="E3CUB9"/>
<dbReference type="InterPro" id="IPR027417">
    <property type="entry name" value="P-loop_NTPase"/>
</dbReference>
<name>E3CUB9_9BACT</name>
<dbReference type="HOGENOM" id="CLU_000604_1_2_0"/>
<proteinExistence type="predicted"/>
<dbReference type="PANTHER" id="PTHR43038">
    <property type="entry name" value="ATP-BINDING CASSETTE, SUB-FAMILY H, MEMBER 1"/>
    <property type="match status" value="1"/>
</dbReference>
<sequence>MNAVETRGLTKRFGSFVAVDRLTLEVPEGGVFGFLGPNGSGKSTTIRMLCGLLEPTSGEGRVLGFDVGRSPREIRERIGYMSQKFSLYEDLTVEENLAFYAGLYGLAGDEKSRRMGEMIALAGLEERRSDRVAHLSGGWRQRLALGSAILHRPRMLFLDEPTGGVDPRARRLFWDIIYDLAREGTTVLVTTHFMDEAEHCDRVGFLYEGELVACGTPKGLKEAFPGRLLEGVCPSPLEEVRRLRREGGPLVRDAYVFGRRFRVVLPPDAPSDAARSLGCGVSLAEVSPSLEDLFVRTVVRRREERKEGVEPWGA</sequence>
<dbReference type="eggNOG" id="COG1131">
    <property type="taxonomic scope" value="Bacteria"/>
</dbReference>
<dbReference type="GO" id="GO:0016887">
    <property type="term" value="F:ATP hydrolysis activity"/>
    <property type="evidence" value="ECO:0007669"/>
    <property type="project" value="InterPro"/>
</dbReference>
<evidence type="ECO:0000256" key="2">
    <source>
        <dbReference type="ARBA" id="ARBA00022840"/>
    </source>
</evidence>
<dbReference type="RefSeq" id="WP_006300237.1">
    <property type="nucleotide sequence ID" value="NZ_CM001022.1"/>
</dbReference>
<keyword evidence="5" id="KW-1185">Reference proteome</keyword>
<dbReference type="EMBL" id="CM001022">
    <property type="protein sequence ID" value="EFQ23078.1"/>
    <property type="molecule type" value="Genomic_DNA"/>
</dbReference>
<reference evidence="4 5" key="1">
    <citation type="journal article" date="2010" name="Stand. Genomic Sci.">
        <title>Non-contiguous finished genome sequence of Aminomonas paucivorans type strain (GLU-3).</title>
        <authorList>
            <person name="Pitluck S."/>
            <person name="Yasawong M."/>
            <person name="Held B."/>
            <person name="Lapidus A."/>
            <person name="Nolan M."/>
            <person name="Copeland A."/>
            <person name="Lucas S."/>
            <person name="Del Rio T.G."/>
            <person name="Tice H."/>
            <person name="Cheng J.F."/>
            <person name="Chertkov O."/>
            <person name="Goodwin L."/>
            <person name="Tapia R."/>
            <person name="Han C."/>
            <person name="Liolios K."/>
            <person name="Ivanova N."/>
            <person name="Mavromatis K."/>
            <person name="Ovchinnikova G."/>
            <person name="Pati A."/>
            <person name="Chen A."/>
            <person name="Palaniappan K."/>
            <person name="Land M."/>
            <person name="Hauser L."/>
            <person name="Chang Y.J."/>
            <person name="Jeffries C.D."/>
            <person name="Pukall R."/>
            <person name="Spring S."/>
            <person name="Rohde M."/>
            <person name="Sikorski J."/>
            <person name="Goker M."/>
            <person name="Woyke T."/>
            <person name="Bristow J."/>
            <person name="Eisen J.A."/>
            <person name="Markowitz V."/>
            <person name="Hugenholtz P."/>
            <person name="Kyrpides N.C."/>
            <person name="Klenk H.P."/>
        </authorList>
    </citation>
    <scope>NUCLEOTIDE SEQUENCE [LARGE SCALE GENOMIC DNA]</scope>
    <source>
        <strain evidence="4 5">DSM 12260</strain>
    </source>
</reference>